<dbReference type="EMBL" id="HG992980">
    <property type="protein sequence ID" value="CAE7032431.1"/>
    <property type="molecule type" value="Genomic_DNA"/>
</dbReference>
<sequence length="125" mass="13250">MKSFATALLIGAAAATSVTVTNYHYVGVNGYPAMGFFLSADDVQCSADRYIPGVAYKCSDPAWTFVVDADAPAEGNSFTLRHTVNCKTESAHFHIPLNGPLPTVLGQIGLGVTEELVVDEEQHGC</sequence>
<reference evidence="1" key="1">
    <citation type="submission" date="2021-02" db="EMBL/GenBank/DDBJ databases">
        <authorList>
            <person name="Syme A R."/>
            <person name="Syme A R."/>
            <person name="Moolhuijzen P."/>
        </authorList>
    </citation>
    <scope>NUCLEOTIDE SEQUENCE</scope>
    <source>
        <strain evidence="1">W1-1</strain>
    </source>
</reference>
<proteinExistence type="predicted"/>
<protein>
    <submittedName>
        <fullName evidence="1">Uncharacterized protein</fullName>
    </submittedName>
</protein>
<name>A0A6S6W0N7_9PLEO</name>
<evidence type="ECO:0000313" key="2">
    <source>
        <dbReference type="Proteomes" id="UP000472372"/>
    </source>
</evidence>
<accession>A0A6S6W0N7</accession>
<gene>
    <name evidence="1" type="ORF">PTTW11_04994</name>
</gene>
<dbReference type="Proteomes" id="UP000472372">
    <property type="component" value="Chromosome 4"/>
</dbReference>
<evidence type="ECO:0000313" key="1">
    <source>
        <dbReference type="EMBL" id="CAE7032431.1"/>
    </source>
</evidence>
<organism evidence="1 2">
    <name type="scientific">Pyrenophora teres f. teres</name>
    <dbReference type="NCBI Taxonomy" id="97479"/>
    <lineage>
        <taxon>Eukaryota</taxon>
        <taxon>Fungi</taxon>
        <taxon>Dikarya</taxon>
        <taxon>Ascomycota</taxon>
        <taxon>Pezizomycotina</taxon>
        <taxon>Dothideomycetes</taxon>
        <taxon>Pleosporomycetidae</taxon>
        <taxon>Pleosporales</taxon>
        <taxon>Pleosporineae</taxon>
        <taxon>Pleosporaceae</taxon>
        <taxon>Pyrenophora</taxon>
    </lineage>
</organism>
<dbReference type="AlphaFoldDB" id="A0A6S6W0N7"/>